<gene>
    <name evidence="4" type="ORF">RZS28_04490</name>
</gene>
<dbReference type="PROSITE" id="PS51462">
    <property type="entry name" value="NUDIX"/>
    <property type="match status" value="1"/>
</dbReference>
<dbReference type="Proteomes" id="UP001626536">
    <property type="component" value="Chromosome"/>
</dbReference>
<dbReference type="PROSITE" id="PS00893">
    <property type="entry name" value="NUDIX_BOX"/>
    <property type="match status" value="1"/>
</dbReference>
<dbReference type="EMBL" id="CP136862">
    <property type="protein sequence ID" value="WOJ90558.1"/>
    <property type="molecule type" value="Genomic_DNA"/>
</dbReference>
<dbReference type="InterPro" id="IPR000086">
    <property type="entry name" value="NUDIX_hydrolase_dom"/>
</dbReference>
<evidence type="ECO:0000313" key="4">
    <source>
        <dbReference type="EMBL" id="WOJ90558.1"/>
    </source>
</evidence>
<name>A0ABZ0HV15_9HYPH</name>
<sequence length="154" mass="17337">MKRSAGILMYRLADREPMVLLIHPGGPFWRNKDLNAWSIPKGEYGDDETPEAAAVREFEEEIGVRPAGALIPLGDTVQSGRKRVTAFALAGDLDPTRIQSALVEIEWPPKSGRRLRFPEVDRAEWLPLDLARDKIVKGQAVFLDRLEQMLRPPP</sequence>
<evidence type="ECO:0000313" key="5">
    <source>
        <dbReference type="Proteomes" id="UP001626536"/>
    </source>
</evidence>
<dbReference type="PANTHER" id="PTHR21340:SF7">
    <property type="entry name" value="NUDIX HYDROLASE DOMAIN-CONTAINING PROTEIN"/>
    <property type="match status" value="1"/>
</dbReference>
<evidence type="ECO:0000256" key="2">
    <source>
        <dbReference type="ARBA" id="ARBA00022801"/>
    </source>
</evidence>
<dbReference type="Gene3D" id="3.90.79.10">
    <property type="entry name" value="Nucleoside Triphosphate Pyrophosphohydrolase"/>
    <property type="match status" value="1"/>
</dbReference>
<evidence type="ECO:0000256" key="1">
    <source>
        <dbReference type="ARBA" id="ARBA00001946"/>
    </source>
</evidence>
<dbReference type="Pfam" id="PF00293">
    <property type="entry name" value="NUDIX"/>
    <property type="match status" value="1"/>
</dbReference>
<feature type="domain" description="Nudix hydrolase" evidence="3">
    <location>
        <begin position="1"/>
        <end position="148"/>
    </location>
</feature>
<dbReference type="PANTHER" id="PTHR21340">
    <property type="entry name" value="DIADENOSINE 5,5-P1,P4-TETRAPHOSPHATE PYROPHOSPHOHYDROLASE MUTT"/>
    <property type="match status" value="1"/>
</dbReference>
<comment type="cofactor">
    <cofactor evidence="1">
        <name>Mg(2+)</name>
        <dbReference type="ChEBI" id="CHEBI:18420"/>
    </cofactor>
</comment>
<dbReference type="InterPro" id="IPR015797">
    <property type="entry name" value="NUDIX_hydrolase-like_dom_sf"/>
</dbReference>
<keyword evidence="5" id="KW-1185">Reference proteome</keyword>
<organism evidence="4 5">
    <name type="scientific">Methylocapsa polymorpha</name>
    <dbReference type="NCBI Taxonomy" id="3080828"/>
    <lineage>
        <taxon>Bacteria</taxon>
        <taxon>Pseudomonadati</taxon>
        <taxon>Pseudomonadota</taxon>
        <taxon>Alphaproteobacteria</taxon>
        <taxon>Hyphomicrobiales</taxon>
        <taxon>Beijerinckiaceae</taxon>
        <taxon>Methylocapsa</taxon>
    </lineage>
</organism>
<evidence type="ECO:0000259" key="3">
    <source>
        <dbReference type="PROSITE" id="PS51462"/>
    </source>
</evidence>
<dbReference type="InterPro" id="IPR020084">
    <property type="entry name" value="NUDIX_hydrolase_CS"/>
</dbReference>
<accession>A0ABZ0HV15</accession>
<dbReference type="InterPro" id="IPR051325">
    <property type="entry name" value="Nudix_hydrolase_domain"/>
</dbReference>
<dbReference type="RefSeq" id="WP_407340110.1">
    <property type="nucleotide sequence ID" value="NZ_CP136862.1"/>
</dbReference>
<protein>
    <submittedName>
        <fullName evidence="4">NUDIX domain-containing protein</fullName>
    </submittedName>
</protein>
<dbReference type="CDD" id="cd04662">
    <property type="entry name" value="NUDIX_Hydrolase"/>
    <property type="match status" value="1"/>
</dbReference>
<proteinExistence type="predicted"/>
<reference evidence="4 5" key="1">
    <citation type="submission" date="2023-10" db="EMBL/GenBank/DDBJ databases">
        <title>Novel methanotroph of the genus Methylocapsa from a subarctic wetland.</title>
        <authorList>
            <person name="Belova S.E."/>
            <person name="Oshkin I.Y."/>
            <person name="Miroshnikov K."/>
            <person name="Dedysh S.N."/>
        </authorList>
    </citation>
    <scope>NUCLEOTIDE SEQUENCE [LARGE SCALE GENOMIC DNA]</scope>
    <source>
        <strain evidence="4 5">RX1</strain>
    </source>
</reference>
<dbReference type="SUPFAM" id="SSF55811">
    <property type="entry name" value="Nudix"/>
    <property type="match status" value="1"/>
</dbReference>
<keyword evidence="2" id="KW-0378">Hydrolase</keyword>